<name>A0A3N6SGE8_BRACR</name>
<accession>A0A3N6SGE8</accession>
<dbReference type="Proteomes" id="UP000712281">
    <property type="component" value="Unassembled WGS sequence"/>
</dbReference>
<dbReference type="AlphaFoldDB" id="A0A3N6SGE8"/>
<gene>
    <name evidence="1" type="ORF">F2Q68_00001991</name>
</gene>
<comment type="caution">
    <text evidence="1">The sequence shown here is derived from an EMBL/GenBank/DDBJ whole genome shotgun (WGS) entry which is preliminary data.</text>
</comment>
<evidence type="ECO:0000313" key="2">
    <source>
        <dbReference type="Proteomes" id="UP000712281"/>
    </source>
</evidence>
<proteinExistence type="predicted"/>
<reference evidence="1" key="1">
    <citation type="submission" date="2019-12" db="EMBL/GenBank/DDBJ databases">
        <title>Genome sequencing and annotation of Brassica cretica.</title>
        <authorList>
            <person name="Studholme D.J."/>
            <person name="Sarris P.F."/>
        </authorList>
    </citation>
    <scope>NUCLEOTIDE SEQUENCE</scope>
    <source>
        <strain evidence="1">PFS-001/15</strain>
        <tissue evidence="1">Leaf</tissue>
    </source>
</reference>
<protein>
    <submittedName>
        <fullName evidence="1">Uncharacterized protein</fullName>
    </submittedName>
</protein>
<organism evidence="1 2">
    <name type="scientific">Brassica cretica</name>
    <name type="common">Mustard</name>
    <dbReference type="NCBI Taxonomy" id="69181"/>
    <lineage>
        <taxon>Eukaryota</taxon>
        <taxon>Viridiplantae</taxon>
        <taxon>Streptophyta</taxon>
        <taxon>Embryophyta</taxon>
        <taxon>Tracheophyta</taxon>
        <taxon>Spermatophyta</taxon>
        <taxon>Magnoliopsida</taxon>
        <taxon>eudicotyledons</taxon>
        <taxon>Gunneridae</taxon>
        <taxon>Pentapetalae</taxon>
        <taxon>rosids</taxon>
        <taxon>malvids</taxon>
        <taxon>Brassicales</taxon>
        <taxon>Brassicaceae</taxon>
        <taxon>Brassiceae</taxon>
        <taxon>Brassica</taxon>
    </lineage>
</organism>
<evidence type="ECO:0000313" key="1">
    <source>
        <dbReference type="EMBL" id="KAF2582718.1"/>
    </source>
</evidence>
<dbReference type="EMBL" id="QGKW02001660">
    <property type="protein sequence ID" value="KAF2582718.1"/>
    <property type="molecule type" value="Genomic_DNA"/>
</dbReference>
<sequence length="73" mass="8203">MFGSSTDRWSLWSHVLLSCSTAPLQDYNALVPYYLVFPKVEYTPLGEVAVGHALNSKLTAPTALVLFVEFHFR</sequence>